<sequence length="53" mass="5852">MKCNDSCTPPPVDDPGVPFGRREESVSFGSLVIDVVNVVAVDDEEEKEEKEEE</sequence>
<feature type="region of interest" description="Disordered" evidence="1">
    <location>
        <begin position="1"/>
        <end position="21"/>
    </location>
</feature>
<accession>S8C8I4</accession>
<name>S8C8I4_9LAMI</name>
<dbReference type="EMBL" id="AUSU01007358">
    <property type="protein sequence ID" value="EPS60706.1"/>
    <property type="molecule type" value="Genomic_DNA"/>
</dbReference>
<gene>
    <name evidence="2" type="ORF">M569_14097</name>
</gene>
<dbReference type="AlphaFoldDB" id="S8C8I4"/>
<comment type="caution">
    <text evidence="2">The sequence shown here is derived from an EMBL/GenBank/DDBJ whole genome shotgun (WGS) entry which is preliminary data.</text>
</comment>
<reference evidence="2 3" key="1">
    <citation type="journal article" date="2013" name="BMC Genomics">
        <title>The miniature genome of a carnivorous plant Genlisea aurea contains a low number of genes and short non-coding sequences.</title>
        <authorList>
            <person name="Leushkin E.V."/>
            <person name="Sutormin R.A."/>
            <person name="Nabieva E.R."/>
            <person name="Penin A.A."/>
            <person name="Kondrashov A.S."/>
            <person name="Logacheva M.D."/>
        </authorList>
    </citation>
    <scope>NUCLEOTIDE SEQUENCE [LARGE SCALE GENOMIC DNA]</scope>
</reference>
<proteinExistence type="predicted"/>
<protein>
    <submittedName>
        <fullName evidence="2">Uncharacterized protein</fullName>
    </submittedName>
</protein>
<organism evidence="2 3">
    <name type="scientific">Genlisea aurea</name>
    <dbReference type="NCBI Taxonomy" id="192259"/>
    <lineage>
        <taxon>Eukaryota</taxon>
        <taxon>Viridiplantae</taxon>
        <taxon>Streptophyta</taxon>
        <taxon>Embryophyta</taxon>
        <taxon>Tracheophyta</taxon>
        <taxon>Spermatophyta</taxon>
        <taxon>Magnoliopsida</taxon>
        <taxon>eudicotyledons</taxon>
        <taxon>Gunneridae</taxon>
        <taxon>Pentapetalae</taxon>
        <taxon>asterids</taxon>
        <taxon>lamiids</taxon>
        <taxon>Lamiales</taxon>
        <taxon>Lentibulariaceae</taxon>
        <taxon>Genlisea</taxon>
    </lineage>
</organism>
<evidence type="ECO:0000313" key="2">
    <source>
        <dbReference type="EMBL" id="EPS60706.1"/>
    </source>
</evidence>
<dbReference type="Proteomes" id="UP000015453">
    <property type="component" value="Unassembled WGS sequence"/>
</dbReference>
<evidence type="ECO:0000313" key="3">
    <source>
        <dbReference type="Proteomes" id="UP000015453"/>
    </source>
</evidence>
<evidence type="ECO:0000256" key="1">
    <source>
        <dbReference type="SAM" id="MobiDB-lite"/>
    </source>
</evidence>
<keyword evidence="3" id="KW-1185">Reference proteome</keyword>